<dbReference type="OMA" id="CADTCAL"/>
<feature type="compositionally biased region" description="Polar residues" evidence="1">
    <location>
        <begin position="289"/>
        <end position="298"/>
    </location>
</feature>
<name>A0A1U7LUC9_NEOID</name>
<feature type="compositionally biased region" description="Low complexity" evidence="1">
    <location>
        <begin position="587"/>
        <end position="606"/>
    </location>
</feature>
<dbReference type="AlphaFoldDB" id="A0A1U7LUC9"/>
<dbReference type="InterPro" id="IPR036028">
    <property type="entry name" value="SH3-like_dom_sf"/>
</dbReference>
<evidence type="ECO:0000256" key="2">
    <source>
        <dbReference type="SAM" id="SignalP"/>
    </source>
</evidence>
<feature type="region of interest" description="Disordered" evidence="1">
    <location>
        <begin position="289"/>
        <end position="424"/>
    </location>
</feature>
<feature type="signal peptide" evidence="2">
    <location>
        <begin position="1"/>
        <end position="29"/>
    </location>
</feature>
<organism evidence="3 4">
    <name type="scientific">Neolecta irregularis (strain DAH-3)</name>
    <dbReference type="NCBI Taxonomy" id="1198029"/>
    <lineage>
        <taxon>Eukaryota</taxon>
        <taxon>Fungi</taxon>
        <taxon>Dikarya</taxon>
        <taxon>Ascomycota</taxon>
        <taxon>Taphrinomycotina</taxon>
        <taxon>Neolectales</taxon>
        <taxon>Neolectaceae</taxon>
        <taxon>Neolecta</taxon>
    </lineage>
</organism>
<dbReference type="Gene3D" id="2.30.30.40">
    <property type="entry name" value="SH3 Domains"/>
    <property type="match status" value="1"/>
</dbReference>
<reference evidence="3 4" key="1">
    <citation type="submission" date="2016-04" db="EMBL/GenBank/DDBJ databases">
        <title>Evolutionary innovation and constraint leading to complex multicellularity in the Ascomycota.</title>
        <authorList>
            <person name="Cisse O."/>
            <person name="Nguyen A."/>
            <person name="Hewitt D.A."/>
            <person name="Jedd G."/>
            <person name="Stajich J.E."/>
        </authorList>
    </citation>
    <scope>NUCLEOTIDE SEQUENCE [LARGE SCALE GENOMIC DNA]</scope>
    <source>
        <strain evidence="3 4">DAH-3</strain>
    </source>
</reference>
<dbReference type="Proteomes" id="UP000186594">
    <property type="component" value="Unassembled WGS sequence"/>
</dbReference>
<evidence type="ECO:0000256" key="1">
    <source>
        <dbReference type="SAM" id="MobiDB-lite"/>
    </source>
</evidence>
<dbReference type="SUPFAM" id="SSF50044">
    <property type="entry name" value="SH3-domain"/>
    <property type="match status" value="1"/>
</dbReference>
<gene>
    <name evidence="3" type="ORF">NEOLI_000627</name>
</gene>
<feature type="chain" id="PRO_5012097924" description="SH3 domain-containing protein" evidence="2">
    <location>
        <begin position="30"/>
        <end position="641"/>
    </location>
</feature>
<dbReference type="OrthoDB" id="2163411at2759"/>
<evidence type="ECO:0008006" key="5">
    <source>
        <dbReference type="Google" id="ProtNLM"/>
    </source>
</evidence>
<proteinExistence type="predicted"/>
<feature type="compositionally biased region" description="Polar residues" evidence="1">
    <location>
        <begin position="552"/>
        <end position="564"/>
    </location>
</feature>
<evidence type="ECO:0000313" key="3">
    <source>
        <dbReference type="EMBL" id="OLL26121.1"/>
    </source>
</evidence>
<dbReference type="CDD" id="cd00174">
    <property type="entry name" value="SH3"/>
    <property type="match status" value="1"/>
</dbReference>
<keyword evidence="2" id="KW-0732">Signal</keyword>
<keyword evidence="4" id="KW-1185">Reference proteome</keyword>
<comment type="caution">
    <text evidence="3">The sequence shown here is derived from an EMBL/GenBank/DDBJ whole genome shotgun (WGS) entry which is preliminary data.</text>
</comment>
<sequence length="641" mass="69550">MQGYNDNSITGHLFVLSLLSLSNIELAGATGCIQLLDSKLCPSFNNFYISTSASSVFPFMNYISSVKDFDMGLQEYIKQDYVRTKYIDVMHCENIDLVNTTELYARFTTTVLCSAIVAESRGTCSSGEPPVVCAETCGEFAQSEYSILFTPQLCNGTYNNRADLLRSDFTICSNPSGSLDPNLCVEGLANERNNCGYGTNLVQLCEFCNSPSNASSICCSNSDLSTCKHINLPVSPTIPASLLPTPGSVAPMASSTIHGDTGLSPARIAVAFALIFAIFRRRLNVTGNAFNQNYPPSSRRQKMKQNIPPSQLYATPPGGVARLSALRQPDDDEEEFALRSTQPPLPSKQEQMRTREISGPEGSISTSSMTPTSISKSLKPPLRANEKRSSGSSGLVPMTVLTSSSPNSGPPVSQHPSYTETISNSEGDMAESMNEYSDHYSSKIITPGSFAAALWTYEPKMADEMALERGDLVKIVAVWNDGWATGIKTSRKIWHQDVVDREVRESASTMHSATPLLHGEEETFVSEIKAFPLVCVCHKSAWSEIIAQIDTTSPDSVSKKSSNTRLGLRRSFSGRSRKAGKSGVRFDSPSPTTKDSSSSPQQSNSSGIIYQAFPMAPPRRSNSPSPHGSSVRRSKLDDHGL</sequence>
<feature type="region of interest" description="Disordered" evidence="1">
    <location>
        <begin position="552"/>
        <end position="641"/>
    </location>
</feature>
<feature type="compositionally biased region" description="Polar residues" evidence="1">
    <location>
        <begin position="400"/>
        <end position="424"/>
    </location>
</feature>
<feature type="compositionally biased region" description="Low complexity" evidence="1">
    <location>
        <begin position="363"/>
        <end position="377"/>
    </location>
</feature>
<evidence type="ECO:0000313" key="4">
    <source>
        <dbReference type="Proteomes" id="UP000186594"/>
    </source>
</evidence>
<feature type="compositionally biased region" description="Low complexity" evidence="1">
    <location>
        <begin position="565"/>
        <end position="574"/>
    </location>
</feature>
<protein>
    <recommendedName>
        <fullName evidence="5">SH3 domain-containing protein</fullName>
    </recommendedName>
</protein>
<dbReference type="EMBL" id="LXFE01000239">
    <property type="protein sequence ID" value="OLL26121.1"/>
    <property type="molecule type" value="Genomic_DNA"/>
</dbReference>
<accession>A0A1U7LUC9</accession>
<dbReference type="STRING" id="1198029.A0A1U7LUC9"/>